<dbReference type="AlphaFoldDB" id="A0A8K0H2D4"/>
<protein>
    <submittedName>
        <fullName evidence="1">Uncharacterized protein</fullName>
    </submittedName>
</protein>
<keyword evidence="2" id="KW-1185">Reference proteome</keyword>
<dbReference type="Proteomes" id="UP000796880">
    <property type="component" value="Unassembled WGS sequence"/>
</dbReference>
<sequence length="141" mass="15694">MTDQESSSTNPRQHTGNISPTFIFYLSFFGHCVEQPQGTVQVTTFTVHIYDMVSNKEVSRFGTVVSNHETVKRQTFMEATVSSTGTEGSGVSLVAMRSVERIEEIKRFPKVAGRGKHAHPLEKIKMLGLQACSRVESLKTE</sequence>
<accession>A0A8K0H2D4</accession>
<name>A0A8K0H2D4_9ROSA</name>
<gene>
    <name evidence="1" type="ORF">FNV43_RR13958</name>
</gene>
<evidence type="ECO:0000313" key="2">
    <source>
        <dbReference type="Proteomes" id="UP000796880"/>
    </source>
</evidence>
<comment type="caution">
    <text evidence="1">The sequence shown here is derived from an EMBL/GenBank/DDBJ whole genome shotgun (WGS) entry which is preliminary data.</text>
</comment>
<dbReference type="EMBL" id="VOIH02000006">
    <property type="protein sequence ID" value="KAF3444268.1"/>
    <property type="molecule type" value="Genomic_DNA"/>
</dbReference>
<organism evidence="1 2">
    <name type="scientific">Rhamnella rubrinervis</name>
    <dbReference type="NCBI Taxonomy" id="2594499"/>
    <lineage>
        <taxon>Eukaryota</taxon>
        <taxon>Viridiplantae</taxon>
        <taxon>Streptophyta</taxon>
        <taxon>Embryophyta</taxon>
        <taxon>Tracheophyta</taxon>
        <taxon>Spermatophyta</taxon>
        <taxon>Magnoliopsida</taxon>
        <taxon>eudicotyledons</taxon>
        <taxon>Gunneridae</taxon>
        <taxon>Pentapetalae</taxon>
        <taxon>rosids</taxon>
        <taxon>fabids</taxon>
        <taxon>Rosales</taxon>
        <taxon>Rhamnaceae</taxon>
        <taxon>rhamnoid group</taxon>
        <taxon>Rhamneae</taxon>
        <taxon>Rhamnella</taxon>
    </lineage>
</organism>
<reference evidence="1" key="1">
    <citation type="submission" date="2020-03" db="EMBL/GenBank/DDBJ databases">
        <title>A high-quality chromosome-level genome assembly of a woody plant with both climbing and erect habits, Rhamnella rubrinervis.</title>
        <authorList>
            <person name="Lu Z."/>
            <person name="Yang Y."/>
            <person name="Zhu X."/>
            <person name="Sun Y."/>
        </authorList>
    </citation>
    <scope>NUCLEOTIDE SEQUENCE</scope>
    <source>
        <strain evidence="1">BYM</strain>
        <tissue evidence="1">Leaf</tissue>
    </source>
</reference>
<proteinExistence type="predicted"/>
<evidence type="ECO:0000313" key="1">
    <source>
        <dbReference type="EMBL" id="KAF3444268.1"/>
    </source>
</evidence>